<feature type="signal peptide" evidence="1">
    <location>
        <begin position="1"/>
        <end position="19"/>
    </location>
</feature>
<dbReference type="Proteomes" id="UP000294656">
    <property type="component" value="Unassembled WGS sequence"/>
</dbReference>
<gene>
    <name evidence="2" type="ORF">DFP79_3043</name>
</gene>
<evidence type="ECO:0000313" key="3">
    <source>
        <dbReference type="Proteomes" id="UP000294656"/>
    </source>
</evidence>
<dbReference type="RefSeq" id="WP_133504756.1">
    <property type="nucleotide sequence ID" value="NZ_SNXC01000014.1"/>
</dbReference>
<keyword evidence="1" id="KW-0732">Signal</keyword>
<keyword evidence="3" id="KW-1185">Reference proteome</keyword>
<feature type="chain" id="PRO_5020970012" evidence="1">
    <location>
        <begin position="20"/>
        <end position="218"/>
    </location>
</feature>
<proteinExistence type="predicted"/>
<dbReference type="EMBL" id="SNXC01000014">
    <property type="protein sequence ID" value="TDO96468.1"/>
    <property type="molecule type" value="Genomic_DNA"/>
</dbReference>
<dbReference type="AlphaFoldDB" id="A0A4R6M556"/>
<protein>
    <submittedName>
        <fullName evidence="2">Outer membrane protein</fullName>
    </submittedName>
</protein>
<sequence length="218" mass="23228">MRRALIASSLLLAGTAAQADVIGLTAEAGYFMPDATFDGSISGSSANKDLSGEDTGYFGIAFEHPIPLIPNVRLQGSSLETKSSGTQIKVDATDYTLYYEFLDGLLWLDLDAGISFRNMDVNASTGSSTAEESIVLPSGYVSAYVAIPGLPVKFGGELKTLSIGDSSITDMTYKVKYESPFFVGIEAGYRQAHFTIDEGSIDVKTEFDGAFIGAFVDF</sequence>
<evidence type="ECO:0000256" key="1">
    <source>
        <dbReference type="SAM" id="SignalP"/>
    </source>
</evidence>
<accession>A0A4R6M556</accession>
<comment type="caution">
    <text evidence="2">The sequence shown here is derived from an EMBL/GenBank/DDBJ whole genome shotgun (WGS) entry which is preliminary data.</text>
</comment>
<dbReference type="InterPro" id="IPR026387">
    <property type="entry name" value="OMP_w_GlyGly"/>
</dbReference>
<name>A0A4R6M556_9GAMM</name>
<organism evidence="2 3">
    <name type="scientific">Marinomonas balearica</name>
    <dbReference type="NCBI Taxonomy" id="491947"/>
    <lineage>
        <taxon>Bacteria</taxon>
        <taxon>Pseudomonadati</taxon>
        <taxon>Pseudomonadota</taxon>
        <taxon>Gammaproteobacteria</taxon>
        <taxon>Oceanospirillales</taxon>
        <taxon>Oceanospirillaceae</taxon>
        <taxon>Marinomonas</taxon>
    </lineage>
</organism>
<evidence type="ECO:0000313" key="2">
    <source>
        <dbReference type="EMBL" id="TDO96468.1"/>
    </source>
</evidence>
<reference evidence="2 3" key="1">
    <citation type="submission" date="2019-03" db="EMBL/GenBank/DDBJ databases">
        <title>Genomic Encyclopedia of Type Strains, Phase III (KMG-III): the genomes of soil and plant-associated and newly described type strains.</title>
        <authorList>
            <person name="Whitman W."/>
        </authorList>
    </citation>
    <scope>NUCLEOTIDE SEQUENCE [LARGE SCALE GENOMIC DNA]</scope>
    <source>
        <strain evidence="2 3">CECT 7378</strain>
    </source>
</reference>
<dbReference type="OrthoDB" id="6708408at2"/>
<dbReference type="NCBIfam" id="TIGR04219">
    <property type="entry name" value="OMP_w_GlyGly"/>
    <property type="match status" value="1"/>
</dbReference>